<dbReference type="SUPFAM" id="SSF55729">
    <property type="entry name" value="Acyl-CoA N-acyltransferases (Nat)"/>
    <property type="match status" value="1"/>
</dbReference>
<accession>A0ABP3MAJ5</accession>
<feature type="domain" description="N-acetyltransferase" evidence="3">
    <location>
        <begin position="7"/>
        <end position="155"/>
    </location>
</feature>
<comment type="caution">
    <text evidence="4">The sequence shown here is derived from an EMBL/GenBank/DDBJ whole genome shotgun (WGS) entry which is preliminary data.</text>
</comment>
<dbReference type="InterPro" id="IPR016181">
    <property type="entry name" value="Acyl_CoA_acyltransferase"/>
</dbReference>
<name>A0ABP3MAJ5_SACER</name>
<dbReference type="Gene3D" id="3.40.630.30">
    <property type="match status" value="1"/>
</dbReference>
<evidence type="ECO:0000313" key="5">
    <source>
        <dbReference type="Proteomes" id="UP001500729"/>
    </source>
</evidence>
<dbReference type="PANTHER" id="PTHR43877:SF2">
    <property type="entry name" value="AMINOALKYLPHOSPHONATE N-ACETYLTRANSFERASE-RELATED"/>
    <property type="match status" value="1"/>
</dbReference>
<evidence type="ECO:0000313" key="4">
    <source>
        <dbReference type="EMBL" id="GAA0516419.1"/>
    </source>
</evidence>
<dbReference type="InterPro" id="IPR000182">
    <property type="entry name" value="GNAT_dom"/>
</dbReference>
<dbReference type="InterPro" id="IPR050832">
    <property type="entry name" value="Bact_Acetyltransf"/>
</dbReference>
<dbReference type="PROSITE" id="PS51186">
    <property type="entry name" value="GNAT"/>
    <property type="match status" value="1"/>
</dbReference>
<gene>
    <name evidence="4" type="ORF">GCM10009533_14370</name>
</gene>
<organism evidence="4 5">
    <name type="scientific">Saccharopolyspora erythraea</name>
    <name type="common">Streptomyces erythraeus</name>
    <dbReference type="NCBI Taxonomy" id="1836"/>
    <lineage>
        <taxon>Bacteria</taxon>
        <taxon>Bacillati</taxon>
        <taxon>Actinomycetota</taxon>
        <taxon>Actinomycetes</taxon>
        <taxon>Pseudonocardiales</taxon>
        <taxon>Pseudonocardiaceae</taxon>
        <taxon>Saccharopolyspora</taxon>
    </lineage>
</organism>
<protein>
    <recommendedName>
        <fullName evidence="3">N-acetyltransferase domain-containing protein</fullName>
    </recommendedName>
</protein>
<evidence type="ECO:0000256" key="2">
    <source>
        <dbReference type="ARBA" id="ARBA00023315"/>
    </source>
</evidence>
<keyword evidence="1" id="KW-0808">Transferase</keyword>
<evidence type="ECO:0000259" key="3">
    <source>
        <dbReference type="PROSITE" id="PS51186"/>
    </source>
</evidence>
<dbReference type="Proteomes" id="UP001500729">
    <property type="component" value="Unassembled WGS sequence"/>
</dbReference>
<reference evidence="5" key="1">
    <citation type="journal article" date="2019" name="Int. J. Syst. Evol. Microbiol.">
        <title>The Global Catalogue of Microorganisms (GCM) 10K type strain sequencing project: providing services to taxonomists for standard genome sequencing and annotation.</title>
        <authorList>
            <consortium name="The Broad Institute Genomics Platform"/>
            <consortium name="The Broad Institute Genome Sequencing Center for Infectious Disease"/>
            <person name="Wu L."/>
            <person name="Ma J."/>
        </authorList>
    </citation>
    <scope>NUCLEOTIDE SEQUENCE [LARGE SCALE GENOMIC DNA]</scope>
    <source>
        <strain evidence="5">JCM 10303</strain>
    </source>
</reference>
<dbReference type="EMBL" id="BAAAGS010000006">
    <property type="protein sequence ID" value="GAA0516419.1"/>
    <property type="molecule type" value="Genomic_DNA"/>
</dbReference>
<keyword evidence="5" id="KW-1185">Reference proteome</keyword>
<sequence>MVAGVTATLHAVAANAQHVCELLGELRAEQLSLYGHAEPAHADPADFAAPRGLFLLAFAQQRPIGCGGVRTYEPGVAEVRKMFVRPGYRGRGIGRRLLNELEASARAGGALEVRLETGTRNVEALQLYRTAGYRSIPSYVPGRGEVNVAFAKALH</sequence>
<dbReference type="PANTHER" id="PTHR43877">
    <property type="entry name" value="AMINOALKYLPHOSPHONATE N-ACETYLTRANSFERASE-RELATED-RELATED"/>
    <property type="match status" value="1"/>
</dbReference>
<proteinExistence type="predicted"/>
<dbReference type="Pfam" id="PF00583">
    <property type="entry name" value="Acetyltransf_1"/>
    <property type="match status" value="1"/>
</dbReference>
<evidence type="ECO:0000256" key="1">
    <source>
        <dbReference type="ARBA" id="ARBA00022679"/>
    </source>
</evidence>
<keyword evidence="2" id="KW-0012">Acyltransferase</keyword>